<dbReference type="PATRIC" id="fig|28092.6.peg.4759"/>
<evidence type="ECO:0000313" key="2">
    <source>
        <dbReference type="EMBL" id="KKB61957.1"/>
    </source>
</evidence>
<dbReference type="Proteomes" id="UP000033618">
    <property type="component" value="Unassembled WGS sequence"/>
</dbReference>
<feature type="region of interest" description="Disordered" evidence="1">
    <location>
        <begin position="76"/>
        <end position="117"/>
    </location>
</feature>
<gene>
    <name evidence="2" type="ORF">WM40_20240</name>
</gene>
<dbReference type="AlphaFoldDB" id="A0A0F5JXE3"/>
<dbReference type="EMBL" id="LAQU01000028">
    <property type="protein sequence ID" value="KKB61957.1"/>
    <property type="molecule type" value="Genomic_DNA"/>
</dbReference>
<evidence type="ECO:0000256" key="1">
    <source>
        <dbReference type="SAM" id="MobiDB-lite"/>
    </source>
</evidence>
<protein>
    <submittedName>
        <fullName evidence="2">Uncharacterized protein</fullName>
    </submittedName>
</protein>
<comment type="caution">
    <text evidence="2">The sequence shown here is derived from an EMBL/GenBank/DDBJ whole genome shotgun (WGS) entry which is preliminary data.</text>
</comment>
<evidence type="ECO:0000313" key="3">
    <source>
        <dbReference type="Proteomes" id="UP000033618"/>
    </source>
</evidence>
<organism evidence="2 3">
    <name type="scientific">Robbsia andropogonis</name>
    <dbReference type="NCBI Taxonomy" id="28092"/>
    <lineage>
        <taxon>Bacteria</taxon>
        <taxon>Pseudomonadati</taxon>
        <taxon>Pseudomonadota</taxon>
        <taxon>Betaproteobacteria</taxon>
        <taxon>Burkholderiales</taxon>
        <taxon>Burkholderiaceae</taxon>
        <taxon>Robbsia</taxon>
    </lineage>
</organism>
<proteinExistence type="predicted"/>
<feature type="compositionally biased region" description="Basic and acidic residues" evidence="1">
    <location>
        <begin position="76"/>
        <end position="92"/>
    </location>
</feature>
<reference evidence="2 3" key="1">
    <citation type="submission" date="2015-03" db="EMBL/GenBank/DDBJ databases">
        <title>Draft Genome Sequence of Burkholderia andropogonis type strain ICMP2807, isolated from Sorghum bicolor.</title>
        <authorList>
            <person name="Lopes-Santos L."/>
            <person name="Castro D.B."/>
            <person name="Ottoboni L.M."/>
            <person name="Park D."/>
            <person name="Weirc B.S."/>
            <person name="Destefano S.A."/>
        </authorList>
    </citation>
    <scope>NUCLEOTIDE SEQUENCE [LARGE SCALE GENOMIC DNA]</scope>
    <source>
        <strain evidence="2 3">ICMP2807</strain>
    </source>
</reference>
<keyword evidence="3" id="KW-1185">Reference proteome</keyword>
<sequence length="117" mass="12525">MLLVTATAFSVNLVYAQTQPAADSAVNNGMNSSPAPVRIVTPTTDPMVQKRNDNALANEQYRANKKAAKQEYKHKVKAAKTDQKQFKKDATAQEKAALNGEVPAAPLQAVPTDSASK</sequence>
<accession>A0A0F5JXE3</accession>
<name>A0A0F5JXE3_9BURK</name>